<feature type="transmembrane region" description="Helical" evidence="1">
    <location>
        <begin position="29"/>
        <end position="50"/>
    </location>
</feature>
<dbReference type="RefSeq" id="WP_345197033.1">
    <property type="nucleotide sequence ID" value="NZ_BAABFL010000420.1"/>
</dbReference>
<keyword evidence="1" id="KW-1133">Transmembrane helix</keyword>
<dbReference type="InterPro" id="IPR051599">
    <property type="entry name" value="Cell_Envelope_Assoc"/>
</dbReference>
<evidence type="ECO:0000259" key="2">
    <source>
        <dbReference type="Pfam" id="PF02698"/>
    </source>
</evidence>
<organism evidence="3 4">
    <name type="scientific">Kistimonas scapharcae</name>
    <dbReference type="NCBI Taxonomy" id="1036133"/>
    <lineage>
        <taxon>Bacteria</taxon>
        <taxon>Pseudomonadati</taxon>
        <taxon>Pseudomonadota</taxon>
        <taxon>Gammaproteobacteria</taxon>
        <taxon>Oceanospirillales</taxon>
        <taxon>Endozoicomonadaceae</taxon>
        <taxon>Kistimonas</taxon>
    </lineage>
</organism>
<dbReference type="Gene3D" id="3.40.50.620">
    <property type="entry name" value="HUPs"/>
    <property type="match status" value="1"/>
</dbReference>
<dbReference type="Proteomes" id="UP001500604">
    <property type="component" value="Unassembled WGS sequence"/>
</dbReference>
<dbReference type="CDD" id="cd06259">
    <property type="entry name" value="YdcF-like"/>
    <property type="match status" value="1"/>
</dbReference>
<dbReference type="PANTHER" id="PTHR30336:SF4">
    <property type="entry name" value="ENVELOPE BIOGENESIS FACTOR ELYC"/>
    <property type="match status" value="1"/>
</dbReference>
<protein>
    <submittedName>
        <fullName evidence="3">YdcF family protein</fullName>
    </submittedName>
</protein>
<gene>
    <name evidence="3" type="ORF">GCM10023116_30720</name>
</gene>
<dbReference type="Pfam" id="PF02698">
    <property type="entry name" value="DUF218"/>
    <property type="match status" value="1"/>
</dbReference>
<feature type="domain" description="DUF218" evidence="2">
    <location>
        <begin position="76"/>
        <end position="238"/>
    </location>
</feature>
<dbReference type="PANTHER" id="PTHR30336">
    <property type="entry name" value="INNER MEMBRANE PROTEIN, PROBABLE PERMEASE"/>
    <property type="match status" value="1"/>
</dbReference>
<reference evidence="4" key="1">
    <citation type="journal article" date="2019" name="Int. J. Syst. Evol. Microbiol.">
        <title>The Global Catalogue of Microorganisms (GCM) 10K type strain sequencing project: providing services to taxonomists for standard genome sequencing and annotation.</title>
        <authorList>
            <consortium name="The Broad Institute Genomics Platform"/>
            <consortium name="The Broad Institute Genome Sequencing Center for Infectious Disease"/>
            <person name="Wu L."/>
            <person name="Ma J."/>
        </authorList>
    </citation>
    <scope>NUCLEOTIDE SEQUENCE [LARGE SCALE GENOMIC DNA]</scope>
    <source>
        <strain evidence="4">JCM 17805</strain>
    </source>
</reference>
<keyword evidence="1" id="KW-0472">Membrane</keyword>
<evidence type="ECO:0000313" key="4">
    <source>
        <dbReference type="Proteomes" id="UP001500604"/>
    </source>
</evidence>
<proteinExistence type="predicted"/>
<name>A0ABP8V5U5_9GAMM</name>
<evidence type="ECO:0000256" key="1">
    <source>
        <dbReference type="SAM" id="Phobius"/>
    </source>
</evidence>
<keyword evidence="4" id="KW-1185">Reference proteome</keyword>
<comment type="caution">
    <text evidence="3">The sequence shown here is derived from an EMBL/GenBank/DDBJ whole genome shotgun (WGS) entry which is preliminary data.</text>
</comment>
<dbReference type="EMBL" id="BAABFL010000420">
    <property type="protein sequence ID" value="GAA4650789.1"/>
    <property type="molecule type" value="Genomic_DNA"/>
</dbReference>
<evidence type="ECO:0000313" key="3">
    <source>
        <dbReference type="EMBL" id="GAA4650789.1"/>
    </source>
</evidence>
<sequence length="248" mass="27913">MMKTLLLPPGLQIVLLILALILWGRYRMLSWTFVLIAVGSLYLLSVRPVADRLVGWLEMQQPTLDTRVFQQQASPEAIVVLGSGINGYTPDYDMLPQPSALLFQRLRYAARIADQTGLPILVSGGAANGINESAVMSRVLLEDFGVTTRWQENQSMTTMDNGRLSKAVLSQSNISNIILVTHALHMPRAAKVFRHQGFKVVTAPTAYLRTVQKYDWRDCLPMAAELRKSQLALHEMAGLLWYRIRYEI</sequence>
<dbReference type="InterPro" id="IPR003848">
    <property type="entry name" value="DUF218"/>
</dbReference>
<dbReference type="InterPro" id="IPR014729">
    <property type="entry name" value="Rossmann-like_a/b/a_fold"/>
</dbReference>
<keyword evidence="1" id="KW-0812">Transmembrane</keyword>
<accession>A0ABP8V5U5</accession>